<sequence>MPKVMQHQLDLKESSIIDIYKHLEQKIYLDFIKRLQVHGIKGYDQSSILQWQMQVMNDLHLVNGDVVQSVSQATGIAKTQLQDLFLRAGHQVVDQEYATAINATKKAPSRVKVNMTKQILDGYLKQTFLDLDNNVNQTLITTNYGENAAMRTYQQIIKETTADVLAGIKTPEKALRETIYKWRHDGIKLNLTDKGGHPWSLEGYTRLVIGTTTRRAFQEARDQVATDMGVDTFVMSSHPASRPACAPIQGKLITTRHESFTAETGEHFESIWDHGYGEPDGCFGINCHHLKWMFIPGVNTNNQEQCDPLQAVMRGGVVQKQRVLERRIRKYKDEAEVAITLHDAEGEQKYNLLVRKNQSAIRQLVKENDFLVRDYDRERSYTDKAGIGEKATLRETQIKKNYANTTKILGKHAPTYEEYRVTLADSEKMKLLRNQIRYINDIHTSTREGATFSQRVIAEDALYAFQRDGIIMSGHAALQFAARMRRKNGTFKFNYSIVSAAMKKRPNFTDPERVTPLGVKVPAREIHYYGRIGLVTEISGEIVTLVYTRRPPRRWIPIEKK</sequence>
<protein>
    <submittedName>
        <fullName evidence="1">Phage minor capsid protein</fullName>
    </submittedName>
</protein>
<gene>
    <name evidence="1" type="ORF">LRHMDP3_1933</name>
</gene>
<evidence type="ECO:0000313" key="1">
    <source>
        <dbReference type="EMBL" id="EKS50109.1"/>
    </source>
</evidence>
<dbReference type="EMBL" id="AMQX01000010">
    <property type="protein sequence ID" value="EKS50109.1"/>
    <property type="molecule type" value="Genomic_DNA"/>
</dbReference>
<dbReference type="InterPro" id="IPR009319">
    <property type="entry name" value="Phage_A118_VSP1"/>
</dbReference>
<dbReference type="AlphaFoldDB" id="A0AB33XTG0"/>
<dbReference type="Pfam" id="PF06152">
    <property type="entry name" value="Phage_min_cap2"/>
    <property type="match status" value="1"/>
</dbReference>
<accession>A0AB33XTG0</accession>
<evidence type="ECO:0000313" key="2">
    <source>
        <dbReference type="Proteomes" id="UP000009352"/>
    </source>
</evidence>
<name>A0AB33XTG0_LACRH</name>
<proteinExistence type="predicted"/>
<comment type="caution">
    <text evidence="1">The sequence shown here is derived from an EMBL/GenBank/DDBJ whole genome shotgun (WGS) entry which is preliminary data.</text>
</comment>
<dbReference type="RefSeq" id="WP_005716839.1">
    <property type="nucleotide sequence ID" value="NZ_AMQX01000010.1"/>
</dbReference>
<organism evidence="1 2">
    <name type="scientific">Lacticaseibacillus rhamnosus LRHMDP3</name>
    <dbReference type="NCBI Taxonomy" id="1203259"/>
    <lineage>
        <taxon>Bacteria</taxon>
        <taxon>Bacillati</taxon>
        <taxon>Bacillota</taxon>
        <taxon>Bacilli</taxon>
        <taxon>Lactobacillales</taxon>
        <taxon>Lactobacillaceae</taxon>
        <taxon>Lacticaseibacillus</taxon>
    </lineage>
</organism>
<dbReference type="GO" id="GO:0005198">
    <property type="term" value="F:structural molecule activity"/>
    <property type="evidence" value="ECO:0007669"/>
    <property type="project" value="InterPro"/>
</dbReference>
<dbReference type="Proteomes" id="UP000009352">
    <property type="component" value="Unassembled WGS sequence"/>
</dbReference>
<reference evidence="1 2" key="1">
    <citation type="journal article" date="2013" name="Genome Announc.">
        <title>Draft Genome Sequence of Staphylococcus simulans UMC-CNS-990, Isolated from a Case of Chronic Bovine Mastitis.</title>
        <authorList>
            <person name="Calcutt M.J."/>
            <person name="Foecking M.F."/>
            <person name="Hsieh H.Y."/>
            <person name="Perry J."/>
            <person name="Stewart G.C."/>
            <person name="Middleton J.R."/>
        </authorList>
    </citation>
    <scope>NUCLEOTIDE SEQUENCE [LARGE SCALE GENOMIC DNA]</scope>
    <source>
        <strain evidence="1 2">LRHMDP3</strain>
    </source>
</reference>